<evidence type="ECO:0000313" key="2">
    <source>
        <dbReference type="EMBL" id="KAF6021863.1"/>
    </source>
</evidence>
<evidence type="ECO:0000256" key="1">
    <source>
        <dbReference type="SAM" id="SignalP"/>
    </source>
</evidence>
<proteinExistence type="predicted"/>
<keyword evidence="1" id="KW-0732">Signal</keyword>
<organism evidence="2 3">
    <name type="scientific">Bugula neritina</name>
    <name type="common">Brown bryozoan</name>
    <name type="synonym">Sertularia neritina</name>
    <dbReference type="NCBI Taxonomy" id="10212"/>
    <lineage>
        <taxon>Eukaryota</taxon>
        <taxon>Metazoa</taxon>
        <taxon>Spiralia</taxon>
        <taxon>Lophotrochozoa</taxon>
        <taxon>Bryozoa</taxon>
        <taxon>Gymnolaemata</taxon>
        <taxon>Cheilostomatida</taxon>
        <taxon>Flustrina</taxon>
        <taxon>Buguloidea</taxon>
        <taxon>Bugulidae</taxon>
        <taxon>Bugula</taxon>
    </lineage>
</organism>
<comment type="caution">
    <text evidence="2">The sequence shown here is derived from an EMBL/GenBank/DDBJ whole genome shotgun (WGS) entry which is preliminary data.</text>
</comment>
<reference evidence="2" key="1">
    <citation type="submission" date="2020-06" db="EMBL/GenBank/DDBJ databases">
        <title>Draft genome of Bugula neritina, a colonial animal packing powerful symbionts and potential medicines.</title>
        <authorList>
            <person name="Rayko M."/>
        </authorList>
    </citation>
    <scope>NUCLEOTIDE SEQUENCE [LARGE SCALE GENOMIC DNA]</scope>
    <source>
        <strain evidence="2">Kwan_BN1</strain>
    </source>
</reference>
<gene>
    <name evidence="2" type="ORF">EB796_019828</name>
</gene>
<name>A0A7J7J6U7_BUGNE</name>
<accession>A0A7J7J6U7</accession>
<evidence type="ECO:0000313" key="3">
    <source>
        <dbReference type="Proteomes" id="UP000593567"/>
    </source>
</evidence>
<feature type="signal peptide" evidence="1">
    <location>
        <begin position="1"/>
        <end position="19"/>
    </location>
</feature>
<protein>
    <submittedName>
        <fullName evidence="2">Uncharacterized protein</fullName>
    </submittedName>
</protein>
<dbReference type="AlphaFoldDB" id="A0A7J7J6U7"/>
<feature type="chain" id="PRO_5029672359" evidence="1">
    <location>
        <begin position="20"/>
        <end position="94"/>
    </location>
</feature>
<dbReference type="Proteomes" id="UP000593567">
    <property type="component" value="Unassembled WGS sequence"/>
</dbReference>
<keyword evidence="3" id="KW-1185">Reference proteome</keyword>
<dbReference type="EMBL" id="VXIV02002946">
    <property type="protein sequence ID" value="KAF6021863.1"/>
    <property type="molecule type" value="Genomic_DNA"/>
</dbReference>
<sequence>MKVALLAVFLLNNLLLSIQDLIPAVLRCSGNLSDFTYYDCLRPSNPGHNTACFLRDGIGYAPCFSICDGVLVGSYEGLKSYRSCKASCPCKQNL</sequence>